<gene>
    <name evidence="2" type="ORF">CCASEI_02195</name>
</gene>
<accession>A0ABM5PM70</accession>
<dbReference type="Proteomes" id="UP000019226">
    <property type="component" value="Chromosome"/>
</dbReference>
<protein>
    <recommendedName>
        <fullName evidence="4">Transglycosylase SLT domain-containing protein</fullName>
    </recommendedName>
</protein>
<keyword evidence="1" id="KW-0732">Signal</keyword>
<evidence type="ECO:0000313" key="3">
    <source>
        <dbReference type="Proteomes" id="UP000019226"/>
    </source>
</evidence>
<dbReference type="GeneID" id="82876635"/>
<dbReference type="EMBL" id="CP004350">
    <property type="protein sequence ID" value="AHI19024.1"/>
    <property type="molecule type" value="Genomic_DNA"/>
</dbReference>
<name>A0ABM5PM70_9CORY</name>
<feature type="signal peptide" evidence="1">
    <location>
        <begin position="1"/>
        <end position="18"/>
    </location>
</feature>
<evidence type="ECO:0008006" key="4">
    <source>
        <dbReference type="Google" id="ProtNLM"/>
    </source>
</evidence>
<reference evidence="3" key="1">
    <citation type="submission" date="2013-02" db="EMBL/GenBank/DDBJ databases">
        <title>The complete genome sequence of Corynebacterium casei LMG S-19264 (=DSM 44701).</title>
        <authorList>
            <person name="Ruckert C."/>
            <person name="Albersmeier A."/>
            <person name="Kalinowski J."/>
        </authorList>
    </citation>
    <scope>NUCLEOTIDE SEQUENCE [LARGE SCALE GENOMIC DNA]</scope>
    <source>
        <strain evidence="3">LMG S-19264</strain>
    </source>
</reference>
<proteinExistence type="predicted"/>
<organism evidence="2 3">
    <name type="scientific">Corynebacterium casei LMG S-19264</name>
    <dbReference type="NCBI Taxonomy" id="1285583"/>
    <lineage>
        <taxon>Bacteria</taxon>
        <taxon>Bacillati</taxon>
        <taxon>Actinomycetota</taxon>
        <taxon>Actinomycetes</taxon>
        <taxon>Mycobacteriales</taxon>
        <taxon>Corynebacteriaceae</taxon>
        <taxon>Corynebacterium</taxon>
    </lineage>
</organism>
<dbReference type="RefSeq" id="WP_006823579.1">
    <property type="nucleotide sequence ID" value="NZ_CP004350.1"/>
</dbReference>
<sequence length="187" mass="19944">MSLLSVILVLGIAPPATAKGEPNLSEITAEQAEVYELEEDIADGFETMFTKVVVPNENGVWEVDPEAAAEILPEMSMEELQSAADLLNAEEQSAAQTRSAGAYGRCVAESFLPGFINYSDAVRIGQRLRAKDWKGAANVLTQAWATAAAGNALEYGASQGLREFLKKNPAVFTARIVVYAASCALTT</sequence>
<evidence type="ECO:0000313" key="2">
    <source>
        <dbReference type="EMBL" id="AHI19024.1"/>
    </source>
</evidence>
<keyword evidence="3" id="KW-1185">Reference proteome</keyword>
<feature type="chain" id="PRO_5045074783" description="Transglycosylase SLT domain-containing protein" evidence="1">
    <location>
        <begin position="19"/>
        <end position="187"/>
    </location>
</feature>
<evidence type="ECO:0000256" key="1">
    <source>
        <dbReference type="SAM" id="SignalP"/>
    </source>
</evidence>